<comment type="catalytic activity">
    <reaction evidence="2">
        <text>a 1,2-diacyl-sn-glycero-3-phosphocholine + H2O = a 1-acyl-sn-glycero-3-phosphocholine + a fatty acid + H(+)</text>
        <dbReference type="Rhea" id="RHEA:15801"/>
        <dbReference type="ChEBI" id="CHEBI:15377"/>
        <dbReference type="ChEBI" id="CHEBI:15378"/>
        <dbReference type="ChEBI" id="CHEBI:28868"/>
        <dbReference type="ChEBI" id="CHEBI:57643"/>
        <dbReference type="ChEBI" id="CHEBI:58168"/>
        <dbReference type="EC" id="3.1.1.4"/>
    </reaction>
</comment>
<evidence type="ECO:0000256" key="2">
    <source>
        <dbReference type="ARBA" id="ARBA00001604"/>
    </source>
</evidence>
<keyword evidence="9" id="KW-0812">Transmembrane</keyword>
<keyword evidence="12" id="KW-0378">Hydrolase</keyword>
<name>A0AAX4HUP0_9BACT</name>
<keyword evidence="16" id="KW-0472">Membrane</keyword>
<evidence type="ECO:0000256" key="18">
    <source>
        <dbReference type="ARBA" id="ARBA00032375"/>
    </source>
</evidence>
<dbReference type="GO" id="GO:0008970">
    <property type="term" value="F:phospholipase A1 activity"/>
    <property type="evidence" value="ECO:0007669"/>
    <property type="project" value="UniProtKB-EC"/>
</dbReference>
<comment type="subunit">
    <text evidence="5">Homodimer; dimerization is reversible, and the dimeric form is the active one.</text>
</comment>
<dbReference type="RefSeq" id="WP_321399579.1">
    <property type="nucleotide sequence ID" value="NZ_CP139487.1"/>
</dbReference>
<reference evidence="22 23" key="1">
    <citation type="submission" date="2023-11" db="EMBL/GenBank/DDBJ databases">
        <title>Peredibacter starrii A3.12.</title>
        <authorList>
            <person name="Mitchell R.J."/>
        </authorList>
    </citation>
    <scope>NUCLEOTIDE SEQUENCE [LARGE SCALE GENOMIC DNA]</scope>
    <source>
        <strain evidence="22 23">A3.12</strain>
    </source>
</reference>
<evidence type="ECO:0000256" key="7">
    <source>
        <dbReference type="ARBA" id="ARBA00013278"/>
    </source>
</evidence>
<evidence type="ECO:0000256" key="5">
    <source>
        <dbReference type="ARBA" id="ARBA00011702"/>
    </source>
</evidence>
<dbReference type="InterPro" id="IPR036541">
    <property type="entry name" value="PLipase_A1_sf"/>
</dbReference>
<dbReference type="PANTHER" id="PTHR40457:SF1">
    <property type="entry name" value="PHOSPHOLIPASE A1"/>
    <property type="match status" value="1"/>
</dbReference>
<keyword evidence="17" id="KW-0998">Cell outer membrane</keyword>
<evidence type="ECO:0000256" key="19">
    <source>
        <dbReference type="PIRSR" id="PIRSR603187-1"/>
    </source>
</evidence>
<keyword evidence="10 20" id="KW-0479">Metal-binding</keyword>
<evidence type="ECO:0000256" key="12">
    <source>
        <dbReference type="ARBA" id="ARBA00022801"/>
    </source>
</evidence>
<evidence type="ECO:0000256" key="10">
    <source>
        <dbReference type="ARBA" id="ARBA00022723"/>
    </source>
</evidence>
<comment type="similarity">
    <text evidence="4">Belongs to the phospholipase A1 family.</text>
</comment>
<keyword evidence="8" id="KW-1134">Transmembrane beta strand</keyword>
<evidence type="ECO:0000256" key="14">
    <source>
        <dbReference type="ARBA" id="ARBA00022963"/>
    </source>
</evidence>
<dbReference type="Gene3D" id="2.40.230.10">
    <property type="entry name" value="Phospholipase A1"/>
    <property type="match status" value="1"/>
</dbReference>
<dbReference type="KEGG" id="psti:SOO65_09110"/>
<dbReference type="EC" id="3.1.1.32" evidence="6"/>
<evidence type="ECO:0000256" key="15">
    <source>
        <dbReference type="ARBA" id="ARBA00023098"/>
    </source>
</evidence>
<dbReference type="Pfam" id="PF02253">
    <property type="entry name" value="PLA1"/>
    <property type="match status" value="1"/>
</dbReference>
<dbReference type="GO" id="GO:0004623">
    <property type="term" value="F:phospholipase A2 activity"/>
    <property type="evidence" value="ECO:0007669"/>
    <property type="project" value="UniProtKB-EC"/>
</dbReference>
<feature type="binding site" description="in dimeric form" evidence="20">
    <location>
        <position position="135"/>
    </location>
    <ligand>
        <name>Ca(2+)</name>
        <dbReference type="ChEBI" id="CHEBI:29108"/>
        <label>1</label>
    </ligand>
</feature>
<protein>
    <recommendedName>
        <fullName evidence="18">Phosphatidylcholine 1-acylhydrolase</fullName>
        <ecNumber evidence="6">3.1.1.32</ecNumber>
        <ecNumber evidence="7">3.1.1.4</ecNumber>
    </recommendedName>
</protein>
<evidence type="ECO:0000256" key="20">
    <source>
        <dbReference type="PIRSR" id="PIRSR603187-2"/>
    </source>
</evidence>
<dbReference type="EMBL" id="CP139487">
    <property type="protein sequence ID" value="WPU66908.1"/>
    <property type="molecule type" value="Genomic_DNA"/>
</dbReference>
<keyword evidence="11 21" id="KW-0732">Signal</keyword>
<feature type="signal peptide" evidence="21">
    <location>
        <begin position="1"/>
        <end position="17"/>
    </location>
</feature>
<keyword evidence="14" id="KW-0442">Lipid degradation</keyword>
<keyword evidence="15" id="KW-0443">Lipid metabolism</keyword>
<dbReference type="GO" id="GO:0046872">
    <property type="term" value="F:metal ion binding"/>
    <property type="evidence" value="ECO:0007669"/>
    <property type="project" value="UniProtKB-KW"/>
</dbReference>
<evidence type="ECO:0000256" key="16">
    <source>
        <dbReference type="ARBA" id="ARBA00023136"/>
    </source>
</evidence>
<feature type="chain" id="PRO_5043780315" description="Phosphatidylcholine 1-acylhydrolase" evidence="21">
    <location>
        <begin position="18"/>
        <end position="266"/>
    </location>
</feature>
<dbReference type="SUPFAM" id="SSF56931">
    <property type="entry name" value="Outer membrane phospholipase A (OMPLA)"/>
    <property type="match status" value="1"/>
</dbReference>
<evidence type="ECO:0000256" key="9">
    <source>
        <dbReference type="ARBA" id="ARBA00022692"/>
    </source>
</evidence>
<feature type="binding site" description="in dimeric form" evidence="20">
    <location>
        <position position="92"/>
    </location>
    <ligand>
        <name>Ca(2+)</name>
        <dbReference type="ChEBI" id="CHEBI:29108"/>
        <label>1</label>
    </ligand>
</feature>
<sequence>MKLMALFLTLLTLGAWAQGEPPKPEELETEKNIESVFGVDQNKKFSFHQPTYFVFGDDDLKLQFSFKYRLARSLDLYFAYSQVMFWDIWKESRPFEDVNYKPELFYRLLETKTGFFQSFDIGWLHTSNGQDKEDSRSLDRVFIRSNIATKFRRHNVGAVIMIYNIYNEDATNEDIVDHYGYWDALFYLSDLVHIEKQRLDLEVRAYAGKKIYDIDQGAYQIGLIYRVGSDNFNPSIYFQRFEGYGENLLGYNKRRTEHRLGLMLYF</sequence>
<evidence type="ECO:0000256" key="6">
    <source>
        <dbReference type="ARBA" id="ARBA00013179"/>
    </source>
</evidence>
<evidence type="ECO:0000313" key="22">
    <source>
        <dbReference type="EMBL" id="WPU66908.1"/>
    </source>
</evidence>
<comment type="cofactor">
    <cofactor evidence="20">
        <name>Ca(2+)</name>
        <dbReference type="ChEBI" id="CHEBI:29108"/>
    </cofactor>
    <text evidence="20">Binds 1 Ca(2+) ion per monomer.</text>
</comment>
<feature type="active site" description="Nucleophile" evidence="19">
    <location>
        <position position="127"/>
    </location>
</feature>
<organism evidence="22 23">
    <name type="scientific">Peredibacter starrii</name>
    <dbReference type="NCBI Taxonomy" id="28202"/>
    <lineage>
        <taxon>Bacteria</taxon>
        <taxon>Pseudomonadati</taxon>
        <taxon>Bdellovibrionota</taxon>
        <taxon>Bacteriovoracia</taxon>
        <taxon>Bacteriovoracales</taxon>
        <taxon>Bacteriovoracaceae</taxon>
        <taxon>Peredibacter</taxon>
    </lineage>
</organism>
<evidence type="ECO:0000256" key="4">
    <source>
        <dbReference type="ARBA" id="ARBA00010525"/>
    </source>
</evidence>
<comment type="subcellular location">
    <subcellularLocation>
        <location evidence="3">Cell outer membrane</location>
        <topology evidence="3">Multi-pass membrane protein</topology>
    </subcellularLocation>
</comment>
<dbReference type="InterPro" id="IPR003187">
    <property type="entry name" value="PLipase_A1"/>
</dbReference>
<keyword evidence="23" id="KW-1185">Reference proteome</keyword>
<dbReference type="AlphaFoldDB" id="A0AAX4HUP0"/>
<evidence type="ECO:0000256" key="13">
    <source>
        <dbReference type="ARBA" id="ARBA00022837"/>
    </source>
</evidence>
<keyword evidence="13 20" id="KW-0106">Calcium</keyword>
<dbReference type="PANTHER" id="PTHR40457">
    <property type="entry name" value="PHOSPHOLIPASE A1"/>
    <property type="match status" value="1"/>
</dbReference>
<gene>
    <name evidence="22" type="ORF">SOO65_09110</name>
</gene>
<dbReference type="Proteomes" id="UP001324634">
    <property type="component" value="Chromosome"/>
</dbReference>
<comment type="catalytic activity">
    <reaction evidence="1">
        <text>a 1,2-diacyl-sn-glycero-3-phosphocholine + H2O = a 2-acyl-sn-glycero-3-phosphocholine + a fatty acid + H(+)</text>
        <dbReference type="Rhea" id="RHEA:18689"/>
        <dbReference type="ChEBI" id="CHEBI:15377"/>
        <dbReference type="ChEBI" id="CHEBI:15378"/>
        <dbReference type="ChEBI" id="CHEBI:28868"/>
        <dbReference type="ChEBI" id="CHEBI:57643"/>
        <dbReference type="ChEBI" id="CHEBI:57875"/>
        <dbReference type="EC" id="3.1.1.32"/>
    </reaction>
</comment>
<dbReference type="GO" id="GO:0016042">
    <property type="term" value="P:lipid catabolic process"/>
    <property type="evidence" value="ECO:0007669"/>
    <property type="project" value="UniProtKB-KW"/>
</dbReference>
<evidence type="ECO:0000256" key="11">
    <source>
        <dbReference type="ARBA" id="ARBA00022729"/>
    </source>
</evidence>
<evidence type="ECO:0000256" key="1">
    <source>
        <dbReference type="ARBA" id="ARBA00000111"/>
    </source>
</evidence>
<feature type="active site" description="Proton acceptor" evidence="19">
    <location>
        <position position="125"/>
    </location>
</feature>
<evidence type="ECO:0000256" key="3">
    <source>
        <dbReference type="ARBA" id="ARBA00004571"/>
    </source>
</evidence>
<evidence type="ECO:0000256" key="8">
    <source>
        <dbReference type="ARBA" id="ARBA00022452"/>
    </source>
</evidence>
<accession>A0AAX4HUP0</accession>
<proteinExistence type="inferred from homology"/>
<dbReference type="GO" id="GO:0009279">
    <property type="term" value="C:cell outer membrane"/>
    <property type="evidence" value="ECO:0007669"/>
    <property type="project" value="UniProtKB-SubCell"/>
</dbReference>
<evidence type="ECO:0000313" key="23">
    <source>
        <dbReference type="Proteomes" id="UP001324634"/>
    </source>
</evidence>
<dbReference type="EC" id="3.1.1.4" evidence="7"/>
<evidence type="ECO:0000256" key="17">
    <source>
        <dbReference type="ARBA" id="ARBA00023237"/>
    </source>
</evidence>
<evidence type="ECO:0000256" key="21">
    <source>
        <dbReference type="SAM" id="SignalP"/>
    </source>
</evidence>